<comment type="cofactor">
    <cofactor evidence="1">
        <name>[4Fe-4S] cluster</name>
        <dbReference type="ChEBI" id="CHEBI:49883"/>
    </cofactor>
</comment>
<gene>
    <name evidence="8" type="ORF">C823_03823</name>
</gene>
<dbReference type="GO" id="GO:0003824">
    <property type="term" value="F:catalytic activity"/>
    <property type="evidence" value="ECO:0007669"/>
    <property type="project" value="InterPro"/>
</dbReference>
<sequence length="567" mass="65446">MNILLIAINAKYIHSNPAVFSLQSCTGAYRSYVSVAEFTINQQPSFLLQEIYKRHPDVIAFSCYIWNRELIDRLMHDLPKILPDTQIWAGGPEVSFHMSDILKQWPLRGIMAGAGEGSFARLVSAYVQGTANRLPAVLQADNTPALTLNEIPFWYADLTDFEHRIIYYESSRGCPFSCSYCLSSIDKTMDFRSVDRVCRELDFFLEQNVPQVKFVDRTFNCSKRHALPILRHLLAHDNGITNFHFEIAADLLDEDYFALLEPMRPGAIQLEIGVQSTHMQTIAEINRKMDFAKVCDAVLRIRTWNNIHIHLDLIAGLPYEDLQTFQTSFNDVYRLHPQQLQLGFLKVLKGSVMEARAMEYGLVYTDLPPYEVLSTRWLSYDDLCRLKRIEEVLELYYNSGQFTHALHFLHACFDTPFALYDSLASWFEAHSLFGIQSSRIRKYEILLEFGSALTGAEDMRLCAFKEALTYDLYLREHVKNRPAFACPLDHRKQAIHDLLQEEAKTHVHFPQYAEKNYRELTKTLHVEVFEALFDRPAAVLFGYDKRDPLTKNGTVVRIDLSETKSSF</sequence>
<dbReference type="EMBL" id="AQFT01000117">
    <property type="protein sequence ID" value="EMZ22778.1"/>
    <property type="molecule type" value="Genomic_DNA"/>
</dbReference>
<feature type="domain" description="Radical SAM core" evidence="7">
    <location>
        <begin position="160"/>
        <end position="390"/>
    </location>
</feature>
<dbReference type="AlphaFoldDB" id="N2A8K0"/>
<dbReference type="GO" id="GO:0005829">
    <property type="term" value="C:cytosol"/>
    <property type="evidence" value="ECO:0007669"/>
    <property type="project" value="TreeGrafter"/>
</dbReference>
<keyword evidence="4" id="KW-0408">Iron</keyword>
<dbReference type="SFLD" id="SFLDG01082">
    <property type="entry name" value="B12-binding_domain_containing"/>
    <property type="match status" value="1"/>
</dbReference>
<organism evidence="8 9">
    <name type="scientific">Eubacterium plexicaudatum ASF492</name>
    <dbReference type="NCBI Taxonomy" id="1235802"/>
    <lineage>
        <taxon>Bacteria</taxon>
        <taxon>Bacillati</taxon>
        <taxon>Bacillota</taxon>
        <taxon>Clostridia</taxon>
        <taxon>Eubacteriales</taxon>
        <taxon>Eubacteriaceae</taxon>
        <taxon>Eubacterium</taxon>
    </lineage>
</organism>
<protein>
    <submittedName>
        <fullName evidence="8">Uncharacterized protein</fullName>
    </submittedName>
</protein>
<dbReference type="SFLD" id="SFLDS00029">
    <property type="entry name" value="Radical_SAM"/>
    <property type="match status" value="1"/>
</dbReference>
<dbReference type="PANTHER" id="PTHR43409">
    <property type="entry name" value="ANAEROBIC MAGNESIUM-PROTOPORPHYRIN IX MONOMETHYL ESTER CYCLASE-RELATED"/>
    <property type="match status" value="1"/>
</dbReference>
<dbReference type="SUPFAM" id="SSF102114">
    <property type="entry name" value="Radical SAM enzymes"/>
    <property type="match status" value="1"/>
</dbReference>
<proteinExistence type="predicted"/>
<dbReference type="STRING" id="1235802.C823_03823"/>
<evidence type="ECO:0000256" key="3">
    <source>
        <dbReference type="ARBA" id="ARBA00022723"/>
    </source>
</evidence>
<keyword evidence="5" id="KW-0411">Iron-sulfur</keyword>
<evidence type="ECO:0000256" key="5">
    <source>
        <dbReference type="ARBA" id="ARBA00023014"/>
    </source>
</evidence>
<keyword evidence="9" id="KW-1185">Reference proteome</keyword>
<dbReference type="InterPro" id="IPR051198">
    <property type="entry name" value="BchE-like"/>
</dbReference>
<evidence type="ECO:0000259" key="6">
    <source>
        <dbReference type="PROSITE" id="PS51332"/>
    </source>
</evidence>
<dbReference type="InterPro" id="IPR023404">
    <property type="entry name" value="rSAM_horseshoe"/>
</dbReference>
<dbReference type="InterPro" id="IPR006638">
    <property type="entry name" value="Elp3/MiaA/NifB-like_rSAM"/>
</dbReference>
<dbReference type="InterPro" id="IPR006158">
    <property type="entry name" value="Cobalamin-bd"/>
</dbReference>
<dbReference type="PANTHER" id="PTHR43409:SF16">
    <property type="entry name" value="SLR0320 PROTEIN"/>
    <property type="match status" value="1"/>
</dbReference>
<dbReference type="GO" id="GO:0051536">
    <property type="term" value="F:iron-sulfur cluster binding"/>
    <property type="evidence" value="ECO:0007669"/>
    <property type="project" value="UniProtKB-KW"/>
</dbReference>
<evidence type="ECO:0000313" key="8">
    <source>
        <dbReference type="EMBL" id="EMZ22778.1"/>
    </source>
</evidence>
<accession>N2A8K0</accession>
<dbReference type="Pfam" id="PF02310">
    <property type="entry name" value="B12-binding"/>
    <property type="match status" value="1"/>
</dbReference>
<dbReference type="OrthoDB" id="9801424at2"/>
<dbReference type="Gene3D" id="3.40.50.280">
    <property type="entry name" value="Cobalamin-binding domain"/>
    <property type="match status" value="1"/>
</dbReference>
<dbReference type="InterPro" id="IPR025288">
    <property type="entry name" value="DUF4080"/>
</dbReference>
<keyword evidence="2" id="KW-0949">S-adenosyl-L-methionine</keyword>
<dbReference type="HOGENOM" id="CLU_021572_1_0_9"/>
<dbReference type="InterPro" id="IPR058240">
    <property type="entry name" value="rSAM_sf"/>
</dbReference>
<name>N2A8K0_9FIRM</name>
<dbReference type="PROSITE" id="PS51332">
    <property type="entry name" value="B12_BINDING"/>
    <property type="match status" value="1"/>
</dbReference>
<evidence type="ECO:0000259" key="7">
    <source>
        <dbReference type="PROSITE" id="PS51918"/>
    </source>
</evidence>
<feature type="domain" description="B12-binding" evidence="6">
    <location>
        <begin position="1"/>
        <end position="133"/>
    </location>
</feature>
<evidence type="ECO:0000256" key="1">
    <source>
        <dbReference type="ARBA" id="ARBA00001966"/>
    </source>
</evidence>
<keyword evidence="3" id="KW-0479">Metal-binding</keyword>
<evidence type="ECO:0000256" key="2">
    <source>
        <dbReference type="ARBA" id="ARBA00022691"/>
    </source>
</evidence>
<dbReference type="PROSITE" id="PS51918">
    <property type="entry name" value="RADICAL_SAM"/>
    <property type="match status" value="1"/>
</dbReference>
<dbReference type="Gene3D" id="3.80.30.20">
    <property type="entry name" value="tm_1862 like domain"/>
    <property type="match status" value="1"/>
</dbReference>
<dbReference type="GO" id="GO:0031419">
    <property type="term" value="F:cobalamin binding"/>
    <property type="evidence" value="ECO:0007669"/>
    <property type="project" value="InterPro"/>
</dbReference>
<evidence type="ECO:0000313" key="9">
    <source>
        <dbReference type="Proteomes" id="UP000012589"/>
    </source>
</evidence>
<comment type="caution">
    <text evidence="8">The sequence shown here is derived from an EMBL/GenBank/DDBJ whole genome shotgun (WGS) entry which is preliminary data.</text>
</comment>
<evidence type="ECO:0000256" key="4">
    <source>
        <dbReference type="ARBA" id="ARBA00023004"/>
    </source>
</evidence>
<dbReference type="InterPro" id="IPR007197">
    <property type="entry name" value="rSAM"/>
</dbReference>
<dbReference type="Pfam" id="PF04055">
    <property type="entry name" value="Radical_SAM"/>
    <property type="match status" value="1"/>
</dbReference>
<dbReference type="PATRIC" id="fig|1235802.3.peg.4038"/>
<dbReference type="Pfam" id="PF13311">
    <property type="entry name" value="DUF4080"/>
    <property type="match status" value="1"/>
</dbReference>
<reference evidence="8 9" key="1">
    <citation type="journal article" date="2014" name="Genome Announc.">
        <title>Draft genome sequences of the altered schaedler flora, a defined bacterial community from gnotobiotic mice.</title>
        <authorList>
            <person name="Wannemuehler M.J."/>
            <person name="Overstreet A.M."/>
            <person name="Ward D.V."/>
            <person name="Phillips G.J."/>
        </authorList>
    </citation>
    <scope>NUCLEOTIDE SEQUENCE [LARGE SCALE GENOMIC DNA]</scope>
    <source>
        <strain evidence="8 9">ASF492</strain>
    </source>
</reference>
<dbReference type="Proteomes" id="UP000012589">
    <property type="component" value="Unassembled WGS sequence"/>
</dbReference>
<dbReference type="eggNOG" id="COG1032">
    <property type="taxonomic scope" value="Bacteria"/>
</dbReference>
<dbReference type="SMART" id="SM00729">
    <property type="entry name" value="Elp3"/>
    <property type="match status" value="1"/>
</dbReference>
<dbReference type="GO" id="GO:0046872">
    <property type="term" value="F:metal ion binding"/>
    <property type="evidence" value="ECO:0007669"/>
    <property type="project" value="UniProtKB-KW"/>
</dbReference>